<dbReference type="AlphaFoldDB" id="A0AAD6UUR6"/>
<comment type="caution">
    <text evidence="2">The sequence shown here is derived from an EMBL/GenBank/DDBJ whole genome shotgun (WGS) entry which is preliminary data.</text>
</comment>
<evidence type="ECO:0000256" key="1">
    <source>
        <dbReference type="SAM" id="MobiDB-lite"/>
    </source>
</evidence>
<feature type="compositionally biased region" description="Low complexity" evidence="1">
    <location>
        <begin position="1"/>
        <end position="16"/>
    </location>
</feature>
<keyword evidence="3" id="KW-1185">Reference proteome</keyword>
<dbReference type="EMBL" id="JARJCW010000094">
    <property type="protein sequence ID" value="KAJ7194950.1"/>
    <property type="molecule type" value="Genomic_DNA"/>
</dbReference>
<accession>A0AAD6UUR6</accession>
<sequence length="147" mass="15704">MPPIFSKPSGQRSSSSPLAAITRAFRKTPNSESSNSPSLRMPADSRSGAQPRAGDSSFTSAAQPAANLPLDEPKDDIIGIRSKCPHFRILIIGRANAGKTTILKRVCSSVKAPEIYDVNGKKCKGNSAAREYSRVLTEGDPKSIHKP</sequence>
<evidence type="ECO:0008006" key="4">
    <source>
        <dbReference type="Google" id="ProtNLM"/>
    </source>
</evidence>
<proteinExistence type="predicted"/>
<organism evidence="2 3">
    <name type="scientific">Mycena pura</name>
    <dbReference type="NCBI Taxonomy" id="153505"/>
    <lineage>
        <taxon>Eukaryota</taxon>
        <taxon>Fungi</taxon>
        <taxon>Dikarya</taxon>
        <taxon>Basidiomycota</taxon>
        <taxon>Agaricomycotina</taxon>
        <taxon>Agaricomycetes</taxon>
        <taxon>Agaricomycetidae</taxon>
        <taxon>Agaricales</taxon>
        <taxon>Marasmiineae</taxon>
        <taxon>Mycenaceae</taxon>
        <taxon>Mycena</taxon>
    </lineage>
</organism>
<evidence type="ECO:0000313" key="2">
    <source>
        <dbReference type="EMBL" id="KAJ7194950.1"/>
    </source>
</evidence>
<feature type="compositionally biased region" description="Polar residues" evidence="1">
    <location>
        <begin position="28"/>
        <end position="38"/>
    </location>
</feature>
<protein>
    <recommendedName>
        <fullName evidence="4">G domain-containing protein</fullName>
    </recommendedName>
</protein>
<gene>
    <name evidence="2" type="ORF">GGX14DRAFT_677730</name>
</gene>
<feature type="region of interest" description="Disordered" evidence="1">
    <location>
        <begin position="1"/>
        <end position="75"/>
    </location>
</feature>
<name>A0AAD6UUR6_9AGAR</name>
<dbReference type="InterPro" id="IPR027417">
    <property type="entry name" value="P-loop_NTPase"/>
</dbReference>
<dbReference type="Proteomes" id="UP001219525">
    <property type="component" value="Unassembled WGS sequence"/>
</dbReference>
<dbReference type="SUPFAM" id="SSF52540">
    <property type="entry name" value="P-loop containing nucleoside triphosphate hydrolases"/>
    <property type="match status" value="1"/>
</dbReference>
<evidence type="ECO:0000313" key="3">
    <source>
        <dbReference type="Proteomes" id="UP001219525"/>
    </source>
</evidence>
<reference evidence="2" key="1">
    <citation type="submission" date="2023-03" db="EMBL/GenBank/DDBJ databases">
        <title>Massive genome expansion in bonnet fungi (Mycena s.s.) driven by repeated elements and novel gene families across ecological guilds.</title>
        <authorList>
            <consortium name="Lawrence Berkeley National Laboratory"/>
            <person name="Harder C.B."/>
            <person name="Miyauchi S."/>
            <person name="Viragh M."/>
            <person name="Kuo A."/>
            <person name="Thoen E."/>
            <person name="Andreopoulos B."/>
            <person name="Lu D."/>
            <person name="Skrede I."/>
            <person name="Drula E."/>
            <person name="Henrissat B."/>
            <person name="Morin E."/>
            <person name="Kohler A."/>
            <person name="Barry K."/>
            <person name="LaButti K."/>
            <person name="Morin E."/>
            <person name="Salamov A."/>
            <person name="Lipzen A."/>
            <person name="Mereny Z."/>
            <person name="Hegedus B."/>
            <person name="Baldrian P."/>
            <person name="Stursova M."/>
            <person name="Weitz H."/>
            <person name="Taylor A."/>
            <person name="Grigoriev I.V."/>
            <person name="Nagy L.G."/>
            <person name="Martin F."/>
            <person name="Kauserud H."/>
        </authorList>
    </citation>
    <scope>NUCLEOTIDE SEQUENCE</scope>
    <source>
        <strain evidence="2">9144</strain>
    </source>
</reference>